<feature type="region of interest" description="Disordered" evidence="2">
    <location>
        <begin position="59"/>
        <end position="88"/>
    </location>
</feature>
<keyword evidence="4" id="KW-1185">Reference proteome</keyword>
<feature type="coiled-coil region" evidence="1">
    <location>
        <begin position="304"/>
        <end position="341"/>
    </location>
</feature>
<evidence type="ECO:0000256" key="1">
    <source>
        <dbReference type="SAM" id="Coils"/>
    </source>
</evidence>
<keyword evidence="1" id="KW-0175">Coiled coil</keyword>
<proteinExistence type="predicted"/>
<name>A0AAX3BA99_9SPIR</name>
<evidence type="ECO:0000313" key="4">
    <source>
        <dbReference type="Proteomes" id="UP001056539"/>
    </source>
</evidence>
<dbReference type="RefSeq" id="WP_271434303.1">
    <property type="nucleotide sequence ID" value="NZ_CP073355.1"/>
</dbReference>
<dbReference type="AlphaFoldDB" id="A0AAX3BA99"/>
<dbReference type="KEGG" id="taqu:KDW03_06620"/>
<sequence>MGTLEEKKKKLGIDQLDIQEQKEIFEEFVRAGGKVVNLESDPSVQLSKKLSEFVEAKEAQRRAAEKRTSMSSSSSTRQPANQTKKANEKETHVSRWDLFWERFAAKWICILYGIFNFWGTKFSHHFLSLLGDIEKLSTINHQIFTSLFYQDKAFSYDLRQKLHEIGLSHYYELIYRLDMIYDVDFFRLVRQLLMNPPNPLLIARNNLVKLFKALLILDKYKASLNIVVEKVLMTEQTMRSLEPITVNKNIQIVNQNIYKLFYTIFPRLLYLADYYYKDMRYMGKFQSFKEFLNFNETDEIGYYTRRWAEEDEQERRRREELERQKALEEQMAKEMEEAMASNDGLEGLPEPVRLGMRILRESLNFREVMDNFKSIRDPRSLLPIEDKAFIAITLLEFFDKSYSFLFISNQIQFNIFFDAGSRRDYRSVFKDLYFHIDDIYKLFSEYVKNYVELQKIDTSLPRASKEHYAKQQKLELERSQSSRKIRQKIQSLLHDFSLNLKIIFEDYEKDRKILHNPDEILSIENRILSKKITTKTSVINMFSQAYYVASAIDFLISEGEIGGYSLEVKTPILLSQLKTNE</sequence>
<gene>
    <name evidence="3" type="ORF">KDW03_06620</name>
</gene>
<accession>A0AAX3BA99</accession>
<evidence type="ECO:0000256" key="2">
    <source>
        <dbReference type="SAM" id="MobiDB-lite"/>
    </source>
</evidence>
<reference evidence="3" key="1">
    <citation type="submission" date="2021-04" db="EMBL/GenBank/DDBJ databases">
        <authorList>
            <person name="Postec A."/>
        </authorList>
    </citation>
    <scope>NUCLEOTIDE SEQUENCE</scope>
    <source>
        <strain evidence="3">F1F22</strain>
    </source>
</reference>
<reference evidence="3" key="2">
    <citation type="submission" date="2022-06" db="EMBL/GenBank/DDBJ databases">
        <title>Thermospira aquatica gen. nov., sp. nov.</title>
        <authorList>
            <person name="Ben Ali Gam Z."/>
            <person name="Labat M."/>
        </authorList>
    </citation>
    <scope>NUCLEOTIDE SEQUENCE</scope>
    <source>
        <strain evidence="3">F1F22</strain>
    </source>
</reference>
<dbReference type="EMBL" id="CP073355">
    <property type="protein sequence ID" value="URA09179.1"/>
    <property type="molecule type" value="Genomic_DNA"/>
</dbReference>
<feature type="compositionally biased region" description="Basic and acidic residues" evidence="2">
    <location>
        <begin position="59"/>
        <end position="68"/>
    </location>
</feature>
<dbReference type="Proteomes" id="UP001056539">
    <property type="component" value="Chromosome"/>
</dbReference>
<evidence type="ECO:0000313" key="3">
    <source>
        <dbReference type="EMBL" id="URA09179.1"/>
    </source>
</evidence>
<organism evidence="3 4">
    <name type="scientific">Thermospira aquatica</name>
    <dbReference type="NCBI Taxonomy" id="2828656"/>
    <lineage>
        <taxon>Bacteria</taxon>
        <taxon>Pseudomonadati</taxon>
        <taxon>Spirochaetota</taxon>
        <taxon>Spirochaetia</taxon>
        <taxon>Brevinematales</taxon>
        <taxon>Thermospiraceae</taxon>
        <taxon>Thermospira</taxon>
    </lineage>
</organism>
<protein>
    <submittedName>
        <fullName evidence="3">Uncharacterized protein</fullName>
    </submittedName>
</protein>